<keyword evidence="1" id="KW-0812">Transmembrane</keyword>
<dbReference type="OrthoDB" id="2194994at2"/>
<keyword evidence="1" id="KW-0472">Membrane</keyword>
<dbReference type="RefSeq" id="WP_069698195.1">
    <property type="nucleotide sequence ID" value="NZ_JAGGMA010000030.1"/>
</dbReference>
<evidence type="ECO:0008006" key="5">
    <source>
        <dbReference type="Google" id="ProtNLM"/>
    </source>
</evidence>
<keyword evidence="4" id="KW-1185">Reference proteome</keyword>
<comment type="caution">
    <text evidence="3">The sequence shown here is derived from an EMBL/GenBank/DDBJ whole genome shotgun (WGS) entry which is preliminary data.</text>
</comment>
<dbReference type="STRING" id="762845.BCR26_11515"/>
<protein>
    <recommendedName>
        <fullName evidence="5">Gram-positive cocci surface proteins LPxTG domain-containing protein</fullName>
    </recommendedName>
</protein>
<name>A0A1E5KYA6_9ENTE</name>
<gene>
    <name evidence="3" type="ORF">BCR26_11515</name>
</gene>
<feature type="signal peptide" evidence="2">
    <location>
        <begin position="1"/>
        <end position="31"/>
    </location>
</feature>
<evidence type="ECO:0000256" key="2">
    <source>
        <dbReference type="SAM" id="SignalP"/>
    </source>
</evidence>
<dbReference type="Proteomes" id="UP000095256">
    <property type="component" value="Unassembled WGS sequence"/>
</dbReference>
<sequence length="251" mass="28295">MRRIQSKLKRNLIIGLFVCLNLLIIPQFAAADSSPNLPSGMIVGDEQGVKVKSDGDYLIDVRDVQPGKKWSKKITIFNMEEDIPYQLTMHISPPILVEGSLDLSKAIQMVLTYEGKKIYEGPLSGVSSSLDLQNELTPLNLGVFKGGDARMLEVSLELDGKKYTNKDFLKKNVVENIWHFKAVKSVLPDTKGSEDPQNTSKRLFRLPQTGEEWRDAIIFSCIGLFLLLVALLIWKYRVGENNKEKNNQSKK</sequence>
<feature type="transmembrane region" description="Helical" evidence="1">
    <location>
        <begin position="216"/>
        <end position="234"/>
    </location>
</feature>
<reference evidence="3 4" key="1">
    <citation type="submission" date="2016-09" db="EMBL/GenBank/DDBJ databases">
        <authorList>
            <person name="Capua I."/>
            <person name="De Benedictis P."/>
            <person name="Joannis T."/>
            <person name="Lombin L.H."/>
            <person name="Cattoli G."/>
        </authorList>
    </citation>
    <scope>NUCLEOTIDE SEQUENCE [LARGE SCALE GENOMIC DNA]</scope>
    <source>
        <strain evidence="3 4">LMG 25899</strain>
    </source>
</reference>
<evidence type="ECO:0000313" key="3">
    <source>
        <dbReference type="EMBL" id="OEH82846.1"/>
    </source>
</evidence>
<feature type="chain" id="PRO_5009180648" description="Gram-positive cocci surface proteins LPxTG domain-containing protein" evidence="2">
    <location>
        <begin position="32"/>
        <end position="251"/>
    </location>
</feature>
<dbReference type="AlphaFoldDB" id="A0A1E5KYA6"/>
<keyword evidence="1" id="KW-1133">Transmembrane helix</keyword>
<keyword evidence="2" id="KW-0732">Signal</keyword>
<proteinExistence type="predicted"/>
<organism evidence="3 4">
    <name type="scientific">Enterococcus rivorum</name>
    <dbReference type="NCBI Taxonomy" id="762845"/>
    <lineage>
        <taxon>Bacteria</taxon>
        <taxon>Bacillati</taxon>
        <taxon>Bacillota</taxon>
        <taxon>Bacilli</taxon>
        <taxon>Lactobacillales</taxon>
        <taxon>Enterococcaceae</taxon>
        <taxon>Enterococcus</taxon>
    </lineage>
</organism>
<dbReference type="EMBL" id="MIEK01000014">
    <property type="protein sequence ID" value="OEH82846.1"/>
    <property type="molecule type" value="Genomic_DNA"/>
</dbReference>
<evidence type="ECO:0000313" key="4">
    <source>
        <dbReference type="Proteomes" id="UP000095256"/>
    </source>
</evidence>
<accession>A0A1E5KYA6</accession>
<evidence type="ECO:0000256" key="1">
    <source>
        <dbReference type="SAM" id="Phobius"/>
    </source>
</evidence>